<proteinExistence type="predicted"/>
<reference evidence="4" key="1">
    <citation type="journal article" date="2012" name="Science">
        <title>The Paleozoic origin of enzymatic lignin decomposition reconstructed from 31 fungal genomes.</title>
        <authorList>
            <person name="Floudas D."/>
            <person name="Binder M."/>
            <person name="Riley R."/>
            <person name="Barry K."/>
            <person name="Blanchette R.A."/>
            <person name="Henrissat B."/>
            <person name="Martinez A.T."/>
            <person name="Otillar R."/>
            <person name="Spatafora J.W."/>
            <person name="Yadav J.S."/>
            <person name="Aerts A."/>
            <person name="Benoit I."/>
            <person name="Boyd A."/>
            <person name="Carlson A."/>
            <person name="Copeland A."/>
            <person name="Coutinho P.M."/>
            <person name="de Vries R.P."/>
            <person name="Ferreira P."/>
            <person name="Findley K."/>
            <person name="Foster B."/>
            <person name="Gaskell J."/>
            <person name="Glotzer D."/>
            <person name="Gorecki P."/>
            <person name="Heitman J."/>
            <person name="Hesse C."/>
            <person name="Hori C."/>
            <person name="Igarashi K."/>
            <person name="Jurgens J.A."/>
            <person name="Kallen N."/>
            <person name="Kersten P."/>
            <person name="Kohler A."/>
            <person name="Kuees U."/>
            <person name="Kumar T.K.A."/>
            <person name="Kuo A."/>
            <person name="LaButti K."/>
            <person name="Larrondo L.F."/>
            <person name="Lindquist E."/>
            <person name="Ling A."/>
            <person name="Lombard V."/>
            <person name="Lucas S."/>
            <person name="Lundell T."/>
            <person name="Martin R."/>
            <person name="McLaughlin D.J."/>
            <person name="Morgenstern I."/>
            <person name="Morin E."/>
            <person name="Murat C."/>
            <person name="Nagy L.G."/>
            <person name="Nolan M."/>
            <person name="Ohm R.A."/>
            <person name="Patyshakuliyeva A."/>
            <person name="Rokas A."/>
            <person name="Ruiz-Duenas F.J."/>
            <person name="Sabat G."/>
            <person name="Salamov A."/>
            <person name="Samejima M."/>
            <person name="Schmutz J."/>
            <person name="Slot J.C."/>
            <person name="St John F."/>
            <person name="Stenlid J."/>
            <person name="Sun H."/>
            <person name="Sun S."/>
            <person name="Syed K."/>
            <person name="Tsang A."/>
            <person name="Wiebenga A."/>
            <person name="Young D."/>
            <person name="Pisabarro A."/>
            <person name="Eastwood D.C."/>
            <person name="Martin F."/>
            <person name="Cullen D."/>
            <person name="Grigoriev I.V."/>
            <person name="Hibbett D.S."/>
        </authorList>
    </citation>
    <scope>NUCLEOTIDE SEQUENCE [LARGE SCALE GENOMIC DNA]</scope>
    <source>
        <strain evidence="4">TFB10046</strain>
    </source>
</reference>
<organism evidence="3 4">
    <name type="scientific">Auricularia subglabra (strain TFB-10046 / SS5)</name>
    <name type="common">White-rot fungus</name>
    <name type="synonym">Auricularia delicata (strain TFB10046)</name>
    <dbReference type="NCBI Taxonomy" id="717982"/>
    <lineage>
        <taxon>Eukaryota</taxon>
        <taxon>Fungi</taxon>
        <taxon>Dikarya</taxon>
        <taxon>Basidiomycota</taxon>
        <taxon>Agaricomycotina</taxon>
        <taxon>Agaricomycetes</taxon>
        <taxon>Auriculariales</taxon>
        <taxon>Auriculariaceae</taxon>
        <taxon>Auricularia</taxon>
    </lineage>
</organism>
<dbReference type="KEGG" id="adl:AURDEDRAFT_127368"/>
<dbReference type="EMBL" id="JH687797">
    <property type="protein sequence ID" value="EJD40994.1"/>
    <property type="molecule type" value="Genomic_DNA"/>
</dbReference>
<protein>
    <recommendedName>
        <fullName evidence="2">F-box domain-containing protein</fullName>
    </recommendedName>
</protein>
<evidence type="ECO:0000256" key="1">
    <source>
        <dbReference type="SAM" id="MobiDB-lite"/>
    </source>
</evidence>
<evidence type="ECO:0000313" key="4">
    <source>
        <dbReference type="Proteomes" id="UP000006514"/>
    </source>
</evidence>
<dbReference type="Proteomes" id="UP000006514">
    <property type="component" value="Unassembled WGS sequence"/>
</dbReference>
<keyword evidence="4" id="KW-1185">Reference proteome</keyword>
<dbReference type="InParanoid" id="J0WYI6"/>
<name>J0WYI6_AURST</name>
<feature type="region of interest" description="Disordered" evidence="1">
    <location>
        <begin position="43"/>
        <end position="63"/>
    </location>
</feature>
<evidence type="ECO:0000259" key="2">
    <source>
        <dbReference type="PROSITE" id="PS50181"/>
    </source>
</evidence>
<dbReference type="PROSITE" id="PS50181">
    <property type="entry name" value="FBOX"/>
    <property type="match status" value="1"/>
</dbReference>
<feature type="domain" description="F-box" evidence="2">
    <location>
        <begin position="175"/>
        <end position="224"/>
    </location>
</feature>
<dbReference type="InterPro" id="IPR001810">
    <property type="entry name" value="F-box_dom"/>
</dbReference>
<gene>
    <name evidence="3" type="ORF">AURDEDRAFT_127368</name>
</gene>
<dbReference type="AlphaFoldDB" id="J0WYI6"/>
<evidence type="ECO:0000313" key="3">
    <source>
        <dbReference type="EMBL" id="EJD40994.1"/>
    </source>
</evidence>
<accession>J0WYI6</accession>
<sequence>MVELIARVGVVQPLIESTCATVVANAGASAPALVTQPGVAVSDSAYRTRPSRPSPEGSLYTGHQRPLPIVGVSTGPQATAHSIVLPNGDTPLRNGGEPCAAASSPGCIVLAAGLVRERRLRVLSVEVDARVQAIELGWQQQKAGWRRSTLSQHLRSFNESTCRVLALQARLVNSRNALVSLPDAVLRRIVVHLSAYHVSPVRFSHICSQLREYTLNDSEIWSKLIPPWLSGNIDFLNMMVERSRPGPLQLFLEVTPSPSSVALNERAQRVCLLVAENMYRTSTLRLYFNPRMNMPGPSSVLHGLPYLGNYASLPHVSMALQWGIEHWLLFLDAVRQPAPRLERLSMSVMAFGMEPFKLPANIFSSRAPCLRVCTLTGVCLTREAYDAFAQLTTLKYTPEPSRIDADELSHLLAGLPKLDTLYLHVHTFEWPTPDPATVPANSLLRRVRLDGMRHGSHHMRPYFTALPNVREIAFGRSFDFHDPVSDTPQTYPVISSLSVSYRAGELVAWRPGGASELRFLFVPEMLDVRGMLRNGAFYTHLAALTVHEFFWPEDGALPDAPALATFRLVLGSCLDYGYDYFTMFQLNQGVASIFSLPAPRPPWQVPSLRAVHIAYSLPHKCYRYLDVPYRCCCRDVLAVSFFDVADFLSRGLEWGPERLAEISFSGIEPMDPDLDGCLAQLHGLADVVHLSPYEDGPGRAKRETQIWEKGENYSLFDRALWA</sequence>